<evidence type="ECO:0000313" key="2">
    <source>
        <dbReference type="EMBL" id="CAD8422609.1"/>
    </source>
</evidence>
<dbReference type="AlphaFoldDB" id="A0A7S0CG34"/>
<feature type="compositionally biased region" description="Pro residues" evidence="1">
    <location>
        <begin position="1"/>
        <end position="10"/>
    </location>
</feature>
<organism evidence="2">
    <name type="scientific">Proboscia inermis</name>
    <dbReference type="NCBI Taxonomy" id="420281"/>
    <lineage>
        <taxon>Eukaryota</taxon>
        <taxon>Sar</taxon>
        <taxon>Stramenopiles</taxon>
        <taxon>Ochrophyta</taxon>
        <taxon>Bacillariophyta</taxon>
        <taxon>Coscinodiscophyceae</taxon>
        <taxon>Rhizosoleniophycidae</taxon>
        <taxon>Rhizosoleniales</taxon>
        <taxon>Rhizosoleniaceae</taxon>
        <taxon>Proboscia</taxon>
    </lineage>
</organism>
<name>A0A7S0CG34_9STRA</name>
<feature type="region of interest" description="Disordered" evidence="1">
    <location>
        <begin position="1"/>
        <end position="33"/>
    </location>
</feature>
<evidence type="ECO:0000256" key="1">
    <source>
        <dbReference type="SAM" id="MobiDB-lite"/>
    </source>
</evidence>
<dbReference type="EMBL" id="HBEL01040315">
    <property type="protein sequence ID" value="CAD8422609.1"/>
    <property type="molecule type" value="Transcribed_RNA"/>
</dbReference>
<sequence>MTEQQQPPPVNVDDDWEDDTPQEEETQYETQPPEILNGDIEHIDAEQQIPQAGSKAGRDQLLMRFCPHDSSMLYPKVFPRCVNIVLCERSLQKKIAHIFRCLTVFDNCHIFSICGDKNLYRRIDAQ</sequence>
<proteinExistence type="predicted"/>
<protein>
    <submittedName>
        <fullName evidence="2">Uncharacterized protein</fullName>
    </submittedName>
</protein>
<feature type="compositionally biased region" description="Acidic residues" evidence="1">
    <location>
        <begin position="12"/>
        <end position="27"/>
    </location>
</feature>
<accession>A0A7S0CG34</accession>
<gene>
    <name evidence="2" type="ORF">PINE0816_LOCUS18766</name>
</gene>
<reference evidence="2" key="1">
    <citation type="submission" date="2021-01" db="EMBL/GenBank/DDBJ databases">
        <authorList>
            <person name="Corre E."/>
            <person name="Pelletier E."/>
            <person name="Niang G."/>
            <person name="Scheremetjew M."/>
            <person name="Finn R."/>
            <person name="Kale V."/>
            <person name="Holt S."/>
            <person name="Cochrane G."/>
            <person name="Meng A."/>
            <person name="Brown T."/>
            <person name="Cohen L."/>
        </authorList>
    </citation>
    <scope>NUCLEOTIDE SEQUENCE</scope>
    <source>
        <strain evidence="2">CCAP1064/1</strain>
    </source>
</reference>